<dbReference type="PANTHER" id="PTHR43630:SF1">
    <property type="entry name" value="POLY-BETA-1,6-N-ACETYL-D-GLUCOSAMINE SYNTHASE"/>
    <property type="match status" value="1"/>
</dbReference>
<name>A0A2T5BXT1_9BACT</name>
<keyword evidence="2" id="KW-0328">Glycosyltransferase</keyword>
<evidence type="ECO:0000313" key="7">
    <source>
        <dbReference type="Proteomes" id="UP000243525"/>
    </source>
</evidence>
<protein>
    <submittedName>
        <fullName evidence="6">Cellulose synthase/poly-beta-1,6-N-acetylglucosamine synthase-like glycosyltransferase</fullName>
    </submittedName>
</protein>
<evidence type="ECO:0000256" key="3">
    <source>
        <dbReference type="ARBA" id="ARBA00022679"/>
    </source>
</evidence>
<dbReference type="Gene3D" id="3.90.550.10">
    <property type="entry name" value="Spore Coat Polysaccharide Biosynthesis Protein SpsA, Chain A"/>
    <property type="match status" value="1"/>
</dbReference>
<dbReference type="CDD" id="cd06423">
    <property type="entry name" value="CESA_like"/>
    <property type="match status" value="1"/>
</dbReference>
<evidence type="ECO:0000313" key="6">
    <source>
        <dbReference type="EMBL" id="PTN05958.1"/>
    </source>
</evidence>
<feature type="transmembrane region" description="Helical" evidence="4">
    <location>
        <begin position="12"/>
        <end position="34"/>
    </location>
</feature>
<evidence type="ECO:0000256" key="2">
    <source>
        <dbReference type="ARBA" id="ARBA00022676"/>
    </source>
</evidence>
<dbReference type="Proteomes" id="UP000243525">
    <property type="component" value="Unassembled WGS sequence"/>
</dbReference>
<dbReference type="InterPro" id="IPR001173">
    <property type="entry name" value="Glyco_trans_2-like"/>
</dbReference>
<feature type="transmembrane region" description="Helical" evidence="4">
    <location>
        <begin position="356"/>
        <end position="383"/>
    </location>
</feature>
<reference evidence="6 7" key="1">
    <citation type="submission" date="2018-04" db="EMBL/GenBank/DDBJ databases">
        <title>Genomic Encyclopedia of Archaeal and Bacterial Type Strains, Phase II (KMG-II): from individual species to whole genera.</title>
        <authorList>
            <person name="Goeker M."/>
        </authorList>
    </citation>
    <scope>NUCLEOTIDE SEQUENCE [LARGE SCALE GENOMIC DNA]</scope>
    <source>
        <strain evidence="6 7">DSM 28823</strain>
    </source>
</reference>
<dbReference type="Pfam" id="PF00535">
    <property type="entry name" value="Glycos_transf_2"/>
    <property type="match status" value="1"/>
</dbReference>
<dbReference type="PANTHER" id="PTHR43630">
    <property type="entry name" value="POLY-BETA-1,6-N-ACETYL-D-GLUCOSAMINE SYNTHASE"/>
    <property type="match status" value="1"/>
</dbReference>
<feature type="transmembrane region" description="Helical" evidence="4">
    <location>
        <begin position="389"/>
        <end position="414"/>
    </location>
</feature>
<evidence type="ECO:0000256" key="4">
    <source>
        <dbReference type="SAM" id="Phobius"/>
    </source>
</evidence>
<dbReference type="SUPFAM" id="SSF53448">
    <property type="entry name" value="Nucleotide-diphospho-sugar transferases"/>
    <property type="match status" value="1"/>
</dbReference>
<keyword evidence="3 6" id="KW-0808">Transferase</keyword>
<sequence length="480" mass="55430">MLKNILLQLFDFYQYLIFIYCLVLFGIYLMLILSSRAAISKYKRESLTVDKDILLRSYLSPGISVIAPAYNEGVTIISNVRSLLTLSYPRFEVIIVNDGSKDDTLNKLIAEFKLIKTDYACQQELSTFPVRGYYKSVDRAYQKLLVIDKENGKTKADAVNAGLNAARFPYFLNTDVDCILDSDTLLELIQPFITSHKRVIAVGATLKMANSCEFDAGMLVRAKPPKKLLPRFQEIEYIRSFVTGKMGWSYLNAVPNVSGGLGLFDREVALKAGGYDRHSFGEDMEIIIRMSQYMLDNKLEYIIKYIPVTLCWTEGPESLKILTRQRVRWARGLLQIIAQYRKILFRPKYKKLGMLVLPYSFLFELLAAFIEVGGIFIYIFLIYTDRIDWPFAIILLLFVYFFSIALTTLSLVWNQIIFKQYKWHEVLYLCFTALWEPIIYHPLVLFASLKGYLFQLTGRQHSWGNMQRKGFVQKPATSKT</sequence>
<keyword evidence="7" id="KW-1185">Reference proteome</keyword>
<gene>
    <name evidence="6" type="ORF">C8N47_12421</name>
</gene>
<feature type="domain" description="Glycosyltransferase 2-like" evidence="5">
    <location>
        <begin position="64"/>
        <end position="106"/>
    </location>
</feature>
<keyword evidence="4" id="KW-1133">Transmembrane helix</keyword>
<dbReference type="InterPro" id="IPR029044">
    <property type="entry name" value="Nucleotide-diphossugar_trans"/>
</dbReference>
<evidence type="ECO:0000259" key="5">
    <source>
        <dbReference type="Pfam" id="PF00535"/>
    </source>
</evidence>
<dbReference type="Pfam" id="PF13641">
    <property type="entry name" value="Glyco_tranf_2_3"/>
    <property type="match status" value="1"/>
</dbReference>
<dbReference type="RefSeq" id="WP_211316182.1">
    <property type="nucleotide sequence ID" value="NZ_OY782574.1"/>
</dbReference>
<organism evidence="6 7">
    <name type="scientific">Mangrovibacterium marinum</name>
    <dbReference type="NCBI Taxonomy" id="1639118"/>
    <lineage>
        <taxon>Bacteria</taxon>
        <taxon>Pseudomonadati</taxon>
        <taxon>Bacteroidota</taxon>
        <taxon>Bacteroidia</taxon>
        <taxon>Marinilabiliales</taxon>
        <taxon>Prolixibacteraceae</taxon>
        <taxon>Mangrovibacterium</taxon>
    </lineage>
</organism>
<keyword evidence="4" id="KW-0812">Transmembrane</keyword>
<dbReference type="GO" id="GO:0016757">
    <property type="term" value="F:glycosyltransferase activity"/>
    <property type="evidence" value="ECO:0007669"/>
    <property type="project" value="UniProtKB-KW"/>
</dbReference>
<accession>A0A2T5BXT1</accession>
<keyword evidence="4" id="KW-0472">Membrane</keyword>
<comment type="caution">
    <text evidence="6">The sequence shown here is derived from an EMBL/GenBank/DDBJ whole genome shotgun (WGS) entry which is preliminary data.</text>
</comment>
<dbReference type="EMBL" id="QAAD01000024">
    <property type="protein sequence ID" value="PTN05958.1"/>
    <property type="molecule type" value="Genomic_DNA"/>
</dbReference>
<feature type="transmembrane region" description="Helical" evidence="4">
    <location>
        <begin position="426"/>
        <end position="449"/>
    </location>
</feature>
<proteinExistence type="inferred from homology"/>
<evidence type="ECO:0000256" key="1">
    <source>
        <dbReference type="ARBA" id="ARBA00006739"/>
    </source>
</evidence>
<comment type="similarity">
    <text evidence="1">Belongs to the glycosyltransferase 2 family.</text>
</comment>
<dbReference type="AlphaFoldDB" id="A0A2T5BXT1"/>